<dbReference type="InterPro" id="IPR000547">
    <property type="entry name" value="Clathrin_H-chain/VPS_repeat"/>
</dbReference>
<comment type="subcellular location">
    <subcellularLocation>
        <location evidence="1">Endomembrane system</location>
        <topology evidence="1">Peripheral membrane protein</topology>
    </subcellularLocation>
</comment>
<dbReference type="PROSITE" id="PS50236">
    <property type="entry name" value="CHCR"/>
    <property type="match status" value="1"/>
</dbReference>
<evidence type="ECO:0000256" key="1">
    <source>
        <dbReference type="ARBA" id="ARBA00004184"/>
    </source>
</evidence>
<feature type="region of interest" description="Disordered" evidence="5">
    <location>
        <begin position="898"/>
        <end position="939"/>
    </location>
</feature>
<evidence type="ECO:0000256" key="5">
    <source>
        <dbReference type="SAM" id="MobiDB-lite"/>
    </source>
</evidence>
<evidence type="ECO:0000313" key="8">
    <source>
        <dbReference type="Proteomes" id="UP001583172"/>
    </source>
</evidence>
<evidence type="ECO:0000256" key="3">
    <source>
        <dbReference type="ARBA" id="ARBA00038201"/>
    </source>
</evidence>
<gene>
    <name evidence="7" type="ORF">VTJ49DRAFT_5889</name>
</gene>
<dbReference type="InterPro" id="IPR019453">
    <property type="entry name" value="VPS39/TGFA1_Znf"/>
</dbReference>
<dbReference type="PANTHER" id="PTHR12894:SF49">
    <property type="entry name" value="VAM6_VPS39-LIKE PROTEIN"/>
    <property type="match status" value="1"/>
</dbReference>
<proteinExistence type="inferred from homology"/>
<evidence type="ECO:0000256" key="4">
    <source>
        <dbReference type="PROSITE-ProRule" id="PRU01006"/>
    </source>
</evidence>
<evidence type="ECO:0000256" key="2">
    <source>
        <dbReference type="ARBA" id="ARBA00023136"/>
    </source>
</evidence>
<dbReference type="PANTHER" id="PTHR12894">
    <property type="entry name" value="CNH DOMAIN CONTAINING"/>
    <property type="match status" value="1"/>
</dbReference>
<accession>A0ABR3V3F9</accession>
<dbReference type="PROSITE" id="PS50219">
    <property type="entry name" value="CNH"/>
    <property type="match status" value="1"/>
</dbReference>
<feature type="compositionally biased region" description="Polar residues" evidence="5">
    <location>
        <begin position="56"/>
        <end position="73"/>
    </location>
</feature>
<reference evidence="7 8" key="1">
    <citation type="journal article" date="2024" name="Commun. Biol.">
        <title>Comparative genomic analysis of thermophilic fungi reveals convergent evolutionary adaptations and gene losses.</title>
        <authorList>
            <person name="Steindorff A.S."/>
            <person name="Aguilar-Pontes M.V."/>
            <person name="Robinson A.J."/>
            <person name="Andreopoulos B."/>
            <person name="LaButti K."/>
            <person name="Kuo A."/>
            <person name="Mondo S."/>
            <person name="Riley R."/>
            <person name="Otillar R."/>
            <person name="Haridas S."/>
            <person name="Lipzen A."/>
            <person name="Grimwood J."/>
            <person name="Schmutz J."/>
            <person name="Clum A."/>
            <person name="Reid I.D."/>
            <person name="Moisan M.C."/>
            <person name="Butler G."/>
            <person name="Nguyen T.T.M."/>
            <person name="Dewar K."/>
            <person name="Conant G."/>
            <person name="Drula E."/>
            <person name="Henrissat B."/>
            <person name="Hansel C."/>
            <person name="Singer S."/>
            <person name="Hutchinson M.I."/>
            <person name="de Vries R.P."/>
            <person name="Natvig D.O."/>
            <person name="Powell A.J."/>
            <person name="Tsang A."/>
            <person name="Grigoriev I.V."/>
        </authorList>
    </citation>
    <scope>NUCLEOTIDE SEQUENCE [LARGE SCALE GENOMIC DNA]</scope>
    <source>
        <strain evidence="7 8">CBS 620.91</strain>
    </source>
</reference>
<sequence length="1159" mass="125067">MLSAFTARPIIELKQRDKSRIESILAYGDRVLVGLNTGSLRVYRVNDVAPSPATPADQNPSNSAPASQADTDGTASETAPATPAPKPTDLLREVEKFSTRAIEQLAMIKEANVLVSLSNYAVSLHDLQTFEPVAAPLPRTKNASLFAVTSNIVKDPATGIPEIISRLAVSVKRRLLLWTWHESELSQDVTEIVLAESIRSITWANANHVVCGMNSGYVVVDVDNGTVEDIVGPTTIGGTAGGQGRFGAASAAGMGYSYMGLGGYMPKPLSAKLADGELLLAKDVNTLFINDAGKALEKRQIPWQAAPDAIGYSYPYILALQPPAKGSLEVRNPDTLSLLQTIQLPGAAALHFPPPTSSLAHAGKGFHVLSDRVVWKMDATDYDSQVDELVKNGRLDEAISVLGMLEDALLRNKTETLREVKMLKAELLFRQKKYRESMDLFNEEDVDAPPERVLKLFPKIIAGDLSGVPDEKQDESEPESTPRKDSSEHEAKPDVAEVASPTRTGGFAKYLMGGGRKPNPETASIASSRKGSDDDAASIKDNKAQDDKAQQEKDLMAAVLELNSYLAGARARLQRVIDPATGKLKPRKPQTTATTTDSSGNAAFTPYVVSPPALPTTTAAATTEDDEELERDLQARFRVIDTTLFRAFMYSRPTLASSLFRIPNFCDPDVVNERLVEHNRFNELVDFFYGKKLHRQALDLLRRFGSPDEPDPAAPGLHGPQRTVAYLQGLPPDMIDVILEFAEWTLRKDADLAMEVFLADSENAETLPRERVLSFLDGIDIALEIRYLEHIIHELNDLTPDFHNRLVELFVRQLGEMERGPEWDGVMERLVRFLRESAQYSLGKARNLLPKDDPPFYEAQAVVLSNMGQHRQALMIYVFKMKDYAKAEDYCNRIHKALSPQPNAPTSSSPSSTRPSSATLVSQPNNPPSSVQLSSSPEEEKPSIYHTLLSLYLTPPPEYASDASRLLAPALDLLSRHGSRLPAASTLTLVPDTLPVADLASYFRGRMRSANSAVNEARVVAGLRRTALFGSEVRLCLGDDSGSLGGGGGVGAGRNRRVVISEERVCGVCHKRLGGSVVAVLPEGGVVHYGCLGRVGSLKGGGGGGGGVSPRLGSSLQSGSMSLRFSSSVGGGGFGGQVAASPSVAGSVRSSAAEGGFWG</sequence>
<dbReference type="Pfam" id="PF10366">
    <property type="entry name" value="Vps39_1"/>
    <property type="match status" value="1"/>
</dbReference>
<dbReference type="Pfam" id="PF23556">
    <property type="entry name" value="TPR_Vps41"/>
    <property type="match status" value="1"/>
</dbReference>
<feature type="region of interest" description="Disordered" evidence="5">
    <location>
        <begin position="578"/>
        <end position="609"/>
    </location>
</feature>
<feature type="compositionally biased region" description="Polar residues" evidence="5">
    <location>
        <begin position="920"/>
        <end position="936"/>
    </location>
</feature>
<feature type="compositionally biased region" description="Low complexity" evidence="5">
    <location>
        <begin position="899"/>
        <end position="919"/>
    </location>
</feature>
<dbReference type="Pfam" id="PF00780">
    <property type="entry name" value="CNH"/>
    <property type="match status" value="1"/>
</dbReference>
<name>A0ABR3V3F9_HUMIN</name>
<feature type="compositionally biased region" description="Basic and acidic residues" evidence="5">
    <location>
        <begin position="480"/>
        <end position="495"/>
    </location>
</feature>
<feature type="repeat" description="CHCR" evidence="4">
    <location>
        <begin position="757"/>
        <end position="920"/>
    </location>
</feature>
<organism evidence="7 8">
    <name type="scientific">Humicola insolens</name>
    <name type="common">Soft-rot fungus</name>
    <dbReference type="NCBI Taxonomy" id="85995"/>
    <lineage>
        <taxon>Eukaryota</taxon>
        <taxon>Fungi</taxon>
        <taxon>Dikarya</taxon>
        <taxon>Ascomycota</taxon>
        <taxon>Pezizomycotina</taxon>
        <taxon>Sordariomycetes</taxon>
        <taxon>Sordariomycetidae</taxon>
        <taxon>Sordariales</taxon>
        <taxon>Chaetomiaceae</taxon>
        <taxon>Mycothermus</taxon>
    </lineage>
</organism>
<dbReference type="InterPro" id="IPR032914">
    <property type="entry name" value="Vam6/VPS39/TRAP1"/>
</dbReference>
<feature type="region of interest" description="Disordered" evidence="5">
    <location>
        <begin position="51"/>
        <end position="88"/>
    </location>
</feature>
<dbReference type="Pfam" id="PF10367">
    <property type="entry name" value="zf-Vps39_C"/>
    <property type="match status" value="1"/>
</dbReference>
<feature type="domain" description="CNH" evidence="6">
    <location>
        <begin position="18"/>
        <end position="357"/>
    </location>
</feature>
<feature type="region of interest" description="Disordered" evidence="5">
    <location>
        <begin position="465"/>
        <end position="550"/>
    </location>
</feature>
<protein>
    <recommendedName>
        <fullName evidence="6">CNH domain-containing protein</fullName>
    </recommendedName>
</protein>
<dbReference type="EMBL" id="JAZGSY010000507">
    <property type="protein sequence ID" value="KAL1835921.1"/>
    <property type="molecule type" value="Genomic_DNA"/>
</dbReference>
<evidence type="ECO:0000259" key="6">
    <source>
        <dbReference type="PROSITE" id="PS50219"/>
    </source>
</evidence>
<comment type="caution">
    <text evidence="7">The sequence shown here is derived from an EMBL/GenBank/DDBJ whole genome shotgun (WGS) entry which is preliminary data.</text>
</comment>
<feature type="compositionally biased region" description="Polar residues" evidence="5">
    <location>
        <begin position="589"/>
        <end position="602"/>
    </location>
</feature>
<dbReference type="InterPro" id="IPR001180">
    <property type="entry name" value="CNH_dom"/>
</dbReference>
<keyword evidence="8" id="KW-1185">Reference proteome</keyword>
<dbReference type="InterPro" id="IPR019452">
    <property type="entry name" value="VPS39/TGF_beta_rcpt-assoc_1"/>
</dbReference>
<evidence type="ECO:0000313" key="7">
    <source>
        <dbReference type="EMBL" id="KAL1835921.1"/>
    </source>
</evidence>
<keyword evidence="2" id="KW-0472">Membrane</keyword>
<comment type="similarity">
    <text evidence="3">Belongs to the VAM6/VPS39 family.</text>
</comment>
<feature type="compositionally biased region" description="Basic and acidic residues" evidence="5">
    <location>
        <begin position="530"/>
        <end position="550"/>
    </location>
</feature>
<dbReference type="Proteomes" id="UP001583172">
    <property type="component" value="Unassembled WGS sequence"/>
</dbReference>